<keyword evidence="2 4" id="KW-0378">Hydrolase</keyword>
<dbReference type="NCBIfam" id="TIGR03445">
    <property type="entry name" value="mycothiol_MshB"/>
    <property type="match status" value="1"/>
</dbReference>
<dbReference type="EMBL" id="ACZI02000003">
    <property type="protein sequence ID" value="EFV14584.1"/>
    <property type="molecule type" value="Genomic_DNA"/>
</dbReference>
<sequence>MNDKGRARALFIFAHPDDETILCGGAMARLAAEGVEVSVLTCTLGEEGEVIAPALRELAADRADQLGGWRIAELRAALDRLGSPGRGSVIGQHFLGGAGRWRDSGMAAGRNTHQRAFVAGDFGEQSRAAAKTIRETRPHVVVTHDPGGGYGHRDHVHANRIAVEAVKIAAAEAHRELGPSWQIAKLYWAGVGRSMWKAEVEALAAQPIPEGFHVVDPDVAKPWQDDEVTTVFDIGEFRSAKLAALAEHATQITVHPELETFALSNKALNPVPGEEHFALAQQHRAPAPQRGGGHAREDHLLAGVVVV</sequence>
<comment type="cofactor">
    <cofactor evidence="4">
        <name>Zn(2+)</name>
        <dbReference type="ChEBI" id="CHEBI:29105"/>
    </cofactor>
    <text evidence="4">Binds 1 zinc ion per subunit.</text>
</comment>
<keyword evidence="3 4" id="KW-0862">Zinc</keyword>
<comment type="similarity">
    <text evidence="4">Belongs to the MshB deacetylase family.</text>
</comment>
<comment type="function">
    <text evidence="4">Catalyzes the deacetylation of 1D-myo-inositol 2-acetamido-2-deoxy-alpha-D-glucopyranoside (GlcNAc-Ins) in the mycothiol biosynthesis pathway.</text>
</comment>
<evidence type="ECO:0000313" key="6">
    <source>
        <dbReference type="Proteomes" id="UP000004816"/>
    </source>
</evidence>
<dbReference type="PANTHER" id="PTHR12993">
    <property type="entry name" value="N-ACETYLGLUCOSAMINYL-PHOSPHATIDYLINOSITOL DE-N-ACETYLASE-RELATED"/>
    <property type="match status" value="1"/>
</dbReference>
<feature type="binding site" evidence="4">
    <location>
        <position position="18"/>
    </location>
    <ligand>
        <name>Zn(2+)</name>
        <dbReference type="ChEBI" id="CHEBI:29105"/>
    </ligand>
</feature>
<dbReference type="AlphaFoldDB" id="E5XM23"/>
<proteinExistence type="inferred from homology"/>
<protein>
    <recommendedName>
        <fullName evidence="4">1D-myo-inositol 2-acetamido-2-deoxy-alpha-D-glucopyranoside deacetylase</fullName>
        <shortName evidence="4">GlcNAc-Ins deacetylase</shortName>
        <ecNumber evidence="4">3.5.1.103</ecNumber>
    </recommendedName>
    <alternativeName>
        <fullName evidence="4">N-acetyl-1-D-myo-inositol-2-amino-2-deoxy-alpha-D-glucopyranoside deacetylase</fullName>
    </alternativeName>
</protein>
<comment type="caution">
    <text evidence="5">The sequence shown here is derived from an EMBL/GenBank/DDBJ whole genome shotgun (WGS) entry which is preliminary data.</text>
</comment>
<dbReference type="GO" id="GO:0010125">
    <property type="term" value="P:mycothiol biosynthetic process"/>
    <property type="evidence" value="ECO:0007669"/>
    <property type="project" value="UniProtKB-UniRule"/>
</dbReference>
<dbReference type="InterPro" id="IPR017810">
    <property type="entry name" value="Mycothiol_biosynthesis_MshB"/>
</dbReference>
<dbReference type="InterPro" id="IPR024078">
    <property type="entry name" value="LmbE-like_dom_sf"/>
</dbReference>
<dbReference type="Proteomes" id="UP000004816">
    <property type="component" value="Unassembled WGS sequence"/>
</dbReference>
<feature type="binding site" evidence="4">
    <location>
        <position position="155"/>
    </location>
    <ligand>
        <name>Zn(2+)</name>
        <dbReference type="ChEBI" id="CHEBI:29105"/>
    </ligand>
</feature>
<evidence type="ECO:0000256" key="3">
    <source>
        <dbReference type="ARBA" id="ARBA00022833"/>
    </source>
</evidence>
<reference evidence="5 6" key="1">
    <citation type="journal article" date="2011" name="Stand. Genomic Sci.">
        <title>High quality draft genome sequence of Segniliparus rugosus CDC 945(T)= (ATCC BAA-974(T)).</title>
        <authorList>
            <person name="Earl A.M."/>
            <person name="Desjardins C.A."/>
            <person name="Fitzgerald M.G."/>
            <person name="Arachchi H.M."/>
            <person name="Zeng Q."/>
            <person name="Mehta T."/>
            <person name="Griggs A."/>
            <person name="Birren B.W."/>
            <person name="Toney N.C."/>
            <person name="Carr J."/>
            <person name="Posey J."/>
            <person name="Butler W.R."/>
        </authorList>
    </citation>
    <scope>NUCLEOTIDE SEQUENCE [LARGE SCALE GENOMIC DNA]</scope>
    <source>
        <strain evidence="6">ATCC BAA-974 / DSM 45345 / CCUG 50838 / CIP 108380 / JCM 13579 / CDC 945</strain>
    </source>
</reference>
<name>E5XM23_SEGRC</name>
<dbReference type="SUPFAM" id="SSF102588">
    <property type="entry name" value="LmbE-like"/>
    <property type="match status" value="1"/>
</dbReference>
<keyword evidence="1 4" id="KW-0479">Metal-binding</keyword>
<dbReference type="InterPro" id="IPR003737">
    <property type="entry name" value="GlcNAc_PI_deacetylase-related"/>
</dbReference>
<accession>E5XM23</accession>
<comment type="catalytic activity">
    <reaction evidence="4">
        <text>1D-myo-inositol 2-acetamido-2-deoxy-alpha-D-glucopyranoside + H2O = 1D-myo-inositol 2-amino-2-deoxy-alpha-D-glucopyranoside + acetate</text>
        <dbReference type="Rhea" id="RHEA:26180"/>
        <dbReference type="ChEBI" id="CHEBI:15377"/>
        <dbReference type="ChEBI" id="CHEBI:30089"/>
        <dbReference type="ChEBI" id="CHEBI:52442"/>
        <dbReference type="ChEBI" id="CHEBI:58886"/>
        <dbReference type="EC" id="3.5.1.103"/>
    </reaction>
</comment>
<dbReference type="Pfam" id="PF02585">
    <property type="entry name" value="PIG-L"/>
    <property type="match status" value="1"/>
</dbReference>
<feature type="binding site" evidence="4">
    <location>
        <position position="15"/>
    </location>
    <ligand>
        <name>Zn(2+)</name>
        <dbReference type="ChEBI" id="CHEBI:29105"/>
    </ligand>
</feature>
<evidence type="ECO:0000313" key="5">
    <source>
        <dbReference type="EMBL" id="EFV14584.1"/>
    </source>
</evidence>
<evidence type="ECO:0000256" key="2">
    <source>
        <dbReference type="ARBA" id="ARBA00022801"/>
    </source>
</evidence>
<evidence type="ECO:0000256" key="1">
    <source>
        <dbReference type="ARBA" id="ARBA00022723"/>
    </source>
</evidence>
<gene>
    <name evidence="4" type="primary">mshB</name>
    <name evidence="5" type="ORF">HMPREF9336_00542</name>
</gene>
<organism evidence="5 6">
    <name type="scientific">Segniliparus rugosus (strain ATCC BAA-974 / DSM 45345 / CCUG 50838 / CIP 108380 / JCM 13579 / CDC 945)</name>
    <dbReference type="NCBI Taxonomy" id="679197"/>
    <lineage>
        <taxon>Bacteria</taxon>
        <taxon>Bacillati</taxon>
        <taxon>Actinomycetota</taxon>
        <taxon>Actinomycetes</taxon>
        <taxon>Mycobacteriales</taxon>
        <taxon>Segniliparaceae</taxon>
        <taxon>Segniliparus</taxon>
    </lineage>
</organism>
<evidence type="ECO:0000256" key="4">
    <source>
        <dbReference type="HAMAP-Rule" id="MF_01696"/>
    </source>
</evidence>
<keyword evidence="6" id="KW-1185">Reference proteome</keyword>
<dbReference type="eggNOG" id="COG2120">
    <property type="taxonomic scope" value="Bacteria"/>
</dbReference>
<dbReference type="EC" id="3.5.1.103" evidence="4"/>
<dbReference type="OrthoDB" id="158614at2"/>
<dbReference type="Gene3D" id="3.40.50.10320">
    <property type="entry name" value="LmbE-like"/>
    <property type="match status" value="1"/>
</dbReference>
<dbReference type="HAMAP" id="MF_01696">
    <property type="entry name" value="MshB"/>
    <property type="match status" value="1"/>
</dbReference>
<dbReference type="STRING" id="679197.HMPREF9336_00542"/>
<dbReference type="PANTHER" id="PTHR12993:SF26">
    <property type="entry name" value="1D-MYO-INOSITOL 2-ACETAMIDO-2-DEOXY-ALPHA-D-GLUCOPYRANOSIDE DEACETYLASE"/>
    <property type="match status" value="1"/>
</dbReference>
<dbReference type="GO" id="GO:0008270">
    <property type="term" value="F:zinc ion binding"/>
    <property type="evidence" value="ECO:0007669"/>
    <property type="project" value="UniProtKB-UniRule"/>
</dbReference>
<dbReference type="HOGENOM" id="CLU_049311_2_1_11"/>
<dbReference type="GO" id="GO:0035595">
    <property type="term" value="F:N-acetylglucosaminylinositol deacetylase activity"/>
    <property type="evidence" value="ECO:0007669"/>
    <property type="project" value="UniProtKB-EC"/>
</dbReference>